<proteinExistence type="predicted"/>
<dbReference type="Proteomes" id="UP001057402">
    <property type="component" value="Chromosome 3"/>
</dbReference>
<dbReference type="EMBL" id="CM042882">
    <property type="protein sequence ID" value="KAI4383636.1"/>
    <property type="molecule type" value="Genomic_DNA"/>
</dbReference>
<accession>A0ACB9RZH8</accession>
<comment type="caution">
    <text evidence="1">The sequence shown here is derived from an EMBL/GenBank/DDBJ whole genome shotgun (WGS) entry which is preliminary data.</text>
</comment>
<sequence>MVVGILLGRVYFGDKSFSPSSFKNPTNLIHTTPGQLRKTLHFLGLSLPRLPALPFDSIPPLQSLARQVYNLKVDRRYGKRALPFEAPSQEKEKDDDDFASYESSLSETDVSAMVSTLTRVIETNQDDREAAVEDHQQGNSPHPPQDQDSTRRKHYRGVRQRPWGKWAAEIRDPKKAARVWLGTFDTAEDAAFAYDRAALKFKGTKAKLNFPERVQGTKPEAIPGIIPSGMAAPGVGPISQSSHTMYPNIFQYAQVLSSSDADFPNVLSNLYSHDQFLTEHHHRPHHNSSSTSFTSSSSSSSLSAYNYPQLQPRQQDEGTSVAQFPYHGWPPVSGNNFTGDQGDGSDSRNPDD</sequence>
<evidence type="ECO:0000313" key="2">
    <source>
        <dbReference type="Proteomes" id="UP001057402"/>
    </source>
</evidence>
<gene>
    <name evidence="1" type="ORF">MLD38_009448</name>
</gene>
<reference evidence="2" key="1">
    <citation type="journal article" date="2023" name="Front. Plant Sci.">
        <title>Chromosomal-level genome assembly of Melastoma candidum provides insights into trichome evolution.</title>
        <authorList>
            <person name="Zhong Y."/>
            <person name="Wu W."/>
            <person name="Sun C."/>
            <person name="Zou P."/>
            <person name="Liu Y."/>
            <person name="Dai S."/>
            <person name="Zhou R."/>
        </authorList>
    </citation>
    <scope>NUCLEOTIDE SEQUENCE [LARGE SCALE GENOMIC DNA]</scope>
</reference>
<keyword evidence="2" id="KW-1185">Reference proteome</keyword>
<evidence type="ECO:0000313" key="1">
    <source>
        <dbReference type="EMBL" id="KAI4383636.1"/>
    </source>
</evidence>
<name>A0ACB9RZH8_9MYRT</name>
<protein>
    <submittedName>
        <fullName evidence="1">Uncharacterized protein</fullName>
    </submittedName>
</protein>
<organism evidence="1 2">
    <name type="scientific">Melastoma candidum</name>
    <dbReference type="NCBI Taxonomy" id="119954"/>
    <lineage>
        <taxon>Eukaryota</taxon>
        <taxon>Viridiplantae</taxon>
        <taxon>Streptophyta</taxon>
        <taxon>Embryophyta</taxon>
        <taxon>Tracheophyta</taxon>
        <taxon>Spermatophyta</taxon>
        <taxon>Magnoliopsida</taxon>
        <taxon>eudicotyledons</taxon>
        <taxon>Gunneridae</taxon>
        <taxon>Pentapetalae</taxon>
        <taxon>rosids</taxon>
        <taxon>malvids</taxon>
        <taxon>Myrtales</taxon>
        <taxon>Melastomataceae</taxon>
        <taxon>Melastomatoideae</taxon>
        <taxon>Melastomateae</taxon>
        <taxon>Melastoma</taxon>
    </lineage>
</organism>